<protein>
    <submittedName>
        <fullName evidence="2">Uncharacterized protein</fullName>
    </submittedName>
</protein>
<proteinExistence type="predicted"/>
<dbReference type="InParanoid" id="A0A5F9CWI3"/>
<evidence type="ECO:0000313" key="3">
    <source>
        <dbReference type="Proteomes" id="UP000001811"/>
    </source>
</evidence>
<reference evidence="2 3" key="1">
    <citation type="journal article" date="2011" name="Nature">
        <title>A high-resolution map of human evolutionary constraint using 29 mammals.</title>
        <authorList>
            <person name="Lindblad-Toh K."/>
            <person name="Garber M."/>
            <person name="Zuk O."/>
            <person name="Lin M.F."/>
            <person name="Parker B.J."/>
            <person name="Washietl S."/>
            <person name="Kheradpour P."/>
            <person name="Ernst J."/>
            <person name="Jordan G."/>
            <person name="Mauceli E."/>
            <person name="Ward L.D."/>
            <person name="Lowe C.B."/>
            <person name="Holloway A.K."/>
            <person name="Clamp M."/>
            <person name="Gnerre S."/>
            <person name="Alfoldi J."/>
            <person name="Beal K."/>
            <person name="Chang J."/>
            <person name="Clawson H."/>
            <person name="Cuff J."/>
            <person name="Di Palma F."/>
            <person name="Fitzgerald S."/>
            <person name="Flicek P."/>
            <person name="Guttman M."/>
            <person name="Hubisz M.J."/>
            <person name="Jaffe D.B."/>
            <person name="Jungreis I."/>
            <person name="Kent W.J."/>
            <person name="Kostka D."/>
            <person name="Lara M."/>
            <person name="Martins A.L."/>
            <person name="Massingham T."/>
            <person name="Moltke I."/>
            <person name="Raney B.J."/>
            <person name="Rasmussen M.D."/>
            <person name="Robinson J."/>
            <person name="Stark A."/>
            <person name="Vilella A.J."/>
            <person name="Wen J."/>
            <person name="Xie X."/>
            <person name="Zody M.C."/>
            <person name="Baldwin J."/>
            <person name="Bloom T."/>
            <person name="Chin C.W."/>
            <person name="Heiman D."/>
            <person name="Nicol R."/>
            <person name="Nusbaum C."/>
            <person name="Young S."/>
            <person name="Wilkinson J."/>
            <person name="Worley K.C."/>
            <person name="Kovar C.L."/>
            <person name="Muzny D.M."/>
            <person name="Gibbs R.A."/>
            <person name="Cree A."/>
            <person name="Dihn H.H."/>
            <person name="Fowler G."/>
            <person name="Jhangiani S."/>
            <person name="Joshi V."/>
            <person name="Lee S."/>
            <person name="Lewis L.R."/>
            <person name="Nazareth L.V."/>
            <person name="Okwuonu G."/>
            <person name="Santibanez J."/>
            <person name="Warren W.C."/>
            <person name="Mardis E.R."/>
            <person name="Weinstock G.M."/>
            <person name="Wilson R.K."/>
            <person name="Delehaunty K."/>
            <person name="Dooling D."/>
            <person name="Fronik C."/>
            <person name="Fulton L."/>
            <person name="Fulton B."/>
            <person name="Graves T."/>
            <person name="Minx P."/>
            <person name="Sodergren E."/>
            <person name="Birney E."/>
            <person name="Margulies E.H."/>
            <person name="Herrero J."/>
            <person name="Green E.D."/>
            <person name="Haussler D."/>
            <person name="Siepel A."/>
            <person name="Goldman N."/>
            <person name="Pollard K.S."/>
            <person name="Pedersen J.S."/>
            <person name="Lander E.S."/>
            <person name="Kellis M."/>
        </authorList>
    </citation>
    <scope>NUCLEOTIDE SEQUENCE [LARGE SCALE GENOMIC DNA]</scope>
    <source>
        <strain evidence="2 3">Thorbecke inbred</strain>
    </source>
</reference>
<evidence type="ECO:0000256" key="1">
    <source>
        <dbReference type="SAM" id="Phobius"/>
    </source>
</evidence>
<name>A0A5F9CWI3_RABIT</name>
<sequence>RFICCKSSMIIITLRSLSYPSPAVAAWPVLSRDIGWRHSCCIPIWTHAPLRWFLFHFWVSGICWLVCFFSRVWKVYSAERLQPAS</sequence>
<reference evidence="2" key="3">
    <citation type="submission" date="2025-09" db="UniProtKB">
        <authorList>
            <consortium name="Ensembl"/>
        </authorList>
    </citation>
    <scope>IDENTIFICATION</scope>
    <source>
        <strain evidence="2">Thorbecke</strain>
    </source>
</reference>
<accession>A0A5F9CWI3</accession>
<dbReference type="Bgee" id="ENSOCUG00000034163">
    <property type="expression patterns" value="Expressed in blood and 13 other cell types or tissues"/>
</dbReference>
<keyword evidence="1" id="KW-0812">Transmembrane</keyword>
<keyword evidence="1" id="KW-1133">Transmembrane helix</keyword>
<keyword evidence="1" id="KW-0472">Membrane</keyword>
<dbReference type="Proteomes" id="UP000001811">
    <property type="component" value="Chromosome 14"/>
</dbReference>
<feature type="transmembrane region" description="Helical" evidence="1">
    <location>
        <begin position="53"/>
        <end position="73"/>
    </location>
</feature>
<dbReference type="EMBL" id="AAGW02014089">
    <property type="status" value="NOT_ANNOTATED_CDS"/>
    <property type="molecule type" value="Genomic_DNA"/>
</dbReference>
<dbReference type="Ensembl" id="ENSOCUT00000060690.1">
    <property type="protein sequence ID" value="ENSOCUP00000037628.1"/>
    <property type="gene ID" value="ENSOCUG00000034163.1"/>
</dbReference>
<evidence type="ECO:0000313" key="2">
    <source>
        <dbReference type="Ensembl" id="ENSOCUP00000037628.1"/>
    </source>
</evidence>
<reference evidence="2" key="2">
    <citation type="submission" date="2025-08" db="UniProtKB">
        <authorList>
            <consortium name="Ensembl"/>
        </authorList>
    </citation>
    <scope>IDENTIFICATION</scope>
    <source>
        <strain evidence="2">Thorbecke</strain>
    </source>
</reference>
<organism evidence="2 3">
    <name type="scientific">Oryctolagus cuniculus</name>
    <name type="common">Rabbit</name>
    <dbReference type="NCBI Taxonomy" id="9986"/>
    <lineage>
        <taxon>Eukaryota</taxon>
        <taxon>Metazoa</taxon>
        <taxon>Chordata</taxon>
        <taxon>Craniata</taxon>
        <taxon>Vertebrata</taxon>
        <taxon>Euteleostomi</taxon>
        <taxon>Mammalia</taxon>
        <taxon>Eutheria</taxon>
        <taxon>Euarchontoglires</taxon>
        <taxon>Glires</taxon>
        <taxon>Lagomorpha</taxon>
        <taxon>Leporidae</taxon>
        <taxon>Oryctolagus</taxon>
    </lineage>
</organism>
<dbReference type="AlphaFoldDB" id="A0A5F9CWI3"/>
<keyword evidence="3" id="KW-1185">Reference proteome</keyword>